<accession>T1JM95</accession>
<keyword evidence="2" id="KW-1185">Reference proteome</keyword>
<dbReference type="HOGENOM" id="CLU_2267097_0_0_1"/>
<dbReference type="EnsemblMetazoa" id="SMAR014975-RA">
    <property type="protein sequence ID" value="SMAR014975-PA"/>
    <property type="gene ID" value="SMAR014975"/>
</dbReference>
<sequence length="103" mass="11909">MTSSFLKWKKKSVHVNLLSIVWPVLIQNSRENVVSQDSISKNNPKTIPLLSEWEKRAKILGQSALWLFRAISAQYWADLATPYFYWRTCANGIWGQNHTATKT</sequence>
<proteinExistence type="predicted"/>
<evidence type="ECO:0000313" key="1">
    <source>
        <dbReference type="EnsemblMetazoa" id="SMAR014975-PA"/>
    </source>
</evidence>
<reference evidence="2" key="1">
    <citation type="submission" date="2011-05" db="EMBL/GenBank/DDBJ databases">
        <authorList>
            <person name="Richards S.R."/>
            <person name="Qu J."/>
            <person name="Jiang H."/>
            <person name="Jhangiani S.N."/>
            <person name="Agravi P."/>
            <person name="Goodspeed R."/>
            <person name="Gross S."/>
            <person name="Mandapat C."/>
            <person name="Jackson L."/>
            <person name="Mathew T."/>
            <person name="Pu L."/>
            <person name="Thornton R."/>
            <person name="Saada N."/>
            <person name="Wilczek-Boney K.B."/>
            <person name="Lee S."/>
            <person name="Kovar C."/>
            <person name="Wu Y."/>
            <person name="Scherer S.E."/>
            <person name="Worley K.C."/>
            <person name="Muzny D.M."/>
            <person name="Gibbs R."/>
        </authorList>
    </citation>
    <scope>NUCLEOTIDE SEQUENCE</scope>
    <source>
        <strain evidence="2">Brora</strain>
    </source>
</reference>
<reference evidence="1" key="2">
    <citation type="submission" date="2015-02" db="UniProtKB">
        <authorList>
            <consortium name="EnsemblMetazoa"/>
        </authorList>
    </citation>
    <scope>IDENTIFICATION</scope>
</reference>
<evidence type="ECO:0000313" key="2">
    <source>
        <dbReference type="Proteomes" id="UP000014500"/>
    </source>
</evidence>
<name>T1JM95_STRMM</name>
<dbReference type="Proteomes" id="UP000014500">
    <property type="component" value="Unassembled WGS sequence"/>
</dbReference>
<dbReference type="EMBL" id="JH431868">
    <property type="status" value="NOT_ANNOTATED_CDS"/>
    <property type="molecule type" value="Genomic_DNA"/>
</dbReference>
<protein>
    <submittedName>
        <fullName evidence="1">Uncharacterized protein</fullName>
    </submittedName>
</protein>
<organism evidence="1 2">
    <name type="scientific">Strigamia maritima</name>
    <name type="common">European centipede</name>
    <name type="synonym">Geophilus maritimus</name>
    <dbReference type="NCBI Taxonomy" id="126957"/>
    <lineage>
        <taxon>Eukaryota</taxon>
        <taxon>Metazoa</taxon>
        <taxon>Ecdysozoa</taxon>
        <taxon>Arthropoda</taxon>
        <taxon>Myriapoda</taxon>
        <taxon>Chilopoda</taxon>
        <taxon>Pleurostigmophora</taxon>
        <taxon>Geophilomorpha</taxon>
        <taxon>Linotaeniidae</taxon>
        <taxon>Strigamia</taxon>
    </lineage>
</organism>
<dbReference type="AlphaFoldDB" id="T1JM95"/>